<dbReference type="GeneID" id="25908546"/>
<organism evidence="2 3">
    <name type="scientific">Sphaeroforma arctica JP610</name>
    <dbReference type="NCBI Taxonomy" id="667725"/>
    <lineage>
        <taxon>Eukaryota</taxon>
        <taxon>Ichthyosporea</taxon>
        <taxon>Ichthyophonida</taxon>
        <taxon>Sphaeroforma</taxon>
    </lineage>
</organism>
<dbReference type="EMBL" id="KQ242281">
    <property type="protein sequence ID" value="KNC79568.1"/>
    <property type="molecule type" value="Genomic_DNA"/>
</dbReference>
<accession>A0A0L0FUI1</accession>
<dbReference type="AlphaFoldDB" id="A0A0L0FUI1"/>
<feature type="domain" description="F-box" evidence="1">
    <location>
        <begin position="1"/>
        <end position="49"/>
    </location>
</feature>
<proteinExistence type="predicted"/>
<dbReference type="RefSeq" id="XP_014153470.1">
    <property type="nucleotide sequence ID" value="XM_014297995.1"/>
</dbReference>
<evidence type="ECO:0000313" key="2">
    <source>
        <dbReference type="EMBL" id="KNC79568.1"/>
    </source>
</evidence>
<dbReference type="PROSITE" id="PS50181">
    <property type="entry name" value="FBOX"/>
    <property type="match status" value="1"/>
</dbReference>
<keyword evidence="3" id="KW-1185">Reference proteome</keyword>
<sequence>MLDYLPEDILFKVFDNLDGADVKELGKTCRALRASVNASINDGCVWRRACERDGISKSKSWNGRHWGEAYSYRQYYVTCRKAADVWNRTEFQNLKSYNELVKYLSTSLKLCETKRVQITVPRCINDCKQDNKRRNTWPLSVGQWGKVLESCTM</sequence>
<dbReference type="Proteomes" id="UP000054560">
    <property type="component" value="Unassembled WGS sequence"/>
</dbReference>
<reference evidence="2 3" key="1">
    <citation type="submission" date="2011-02" db="EMBL/GenBank/DDBJ databases">
        <title>The Genome Sequence of Sphaeroforma arctica JP610.</title>
        <authorList>
            <consortium name="The Broad Institute Genome Sequencing Platform"/>
            <person name="Russ C."/>
            <person name="Cuomo C."/>
            <person name="Young S.K."/>
            <person name="Zeng Q."/>
            <person name="Gargeya S."/>
            <person name="Alvarado L."/>
            <person name="Berlin A."/>
            <person name="Chapman S.B."/>
            <person name="Chen Z."/>
            <person name="Freedman E."/>
            <person name="Gellesch M."/>
            <person name="Goldberg J."/>
            <person name="Griggs A."/>
            <person name="Gujja S."/>
            <person name="Heilman E."/>
            <person name="Heiman D."/>
            <person name="Howarth C."/>
            <person name="Mehta T."/>
            <person name="Neiman D."/>
            <person name="Pearson M."/>
            <person name="Roberts A."/>
            <person name="Saif S."/>
            <person name="Shea T."/>
            <person name="Shenoy N."/>
            <person name="Sisk P."/>
            <person name="Stolte C."/>
            <person name="Sykes S."/>
            <person name="White J."/>
            <person name="Yandava C."/>
            <person name="Burger G."/>
            <person name="Gray M.W."/>
            <person name="Holland P.W.H."/>
            <person name="King N."/>
            <person name="Lang F.B.F."/>
            <person name="Roger A.J."/>
            <person name="Ruiz-Trillo I."/>
            <person name="Haas B."/>
            <person name="Nusbaum C."/>
            <person name="Birren B."/>
        </authorList>
    </citation>
    <scope>NUCLEOTIDE SEQUENCE [LARGE SCALE GENOMIC DNA]</scope>
    <source>
        <strain evidence="2 3">JP610</strain>
    </source>
</reference>
<protein>
    <recommendedName>
        <fullName evidence="1">F-box domain-containing protein</fullName>
    </recommendedName>
</protein>
<name>A0A0L0FUI1_9EUKA</name>
<gene>
    <name evidence="2" type="ORF">SARC_08042</name>
</gene>
<dbReference type="InterPro" id="IPR036047">
    <property type="entry name" value="F-box-like_dom_sf"/>
</dbReference>
<dbReference type="SUPFAM" id="SSF81383">
    <property type="entry name" value="F-box domain"/>
    <property type="match status" value="1"/>
</dbReference>
<evidence type="ECO:0000259" key="1">
    <source>
        <dbReference type="PROSITE" id="PS50181"/>
    </source>
</evidence>
<dbReference type="InterPro" id="IPR001810">
    <property type="entry name" value="F-box_dom"/>
</dbReference>
<evidence type="ECO:0000313" key="3">
    <source>
        <dbReference type="Proteomes" id="UP000054560"/>
    </source>
</evidence>
<dbReference type="Pfam" id="PF12937">
    <property type="entry name" value="F-box-like"/>
    <property type="match status" value="1"/>
</dbReference>
<dbReference type="Gene3D" id="1.20.1280.50">
    <property type="match status" value="1"/>
</dbReference>